<protein>
    <submittedName>
        <fullName evidence="2">Unannotated protein</fullName>
    </submittedName>
</protein>
<feature type="region of interest" description="Disordered" evidence="1">
    <location>
        <begin position="106"/>
        <end position="146"/>
    </location>
</feature>
<evidence type="ECO:0000313" key="2">
    <source>
        <dbReference type="EMBL" id="CAB4920594.1"/>
    </source>
</evidence>
<dbReference type="EMBL" id="CAFBMZ010000017">
    <property type="protein sequence ID" value="CAB4920594.1"/>
    <property type="molecule type" value="Genomic_DNA"/>
</dbReference>
<dbReference type="AlphaFoldDB" id="A0A6J7HL44"/>
<name>A0A6J7HL44_9ZZZZ</name>
<sequence>MKFKSSAALMLALILAFGTPVARAADSTQNSQQKSAMVLFHSQVKNRERMRNEIAKSFIEAINTANNAAKKAMRTAKSADAKSVALAQQKSAIRLATATRDAAILAMGPEPIEPTQTNDFNRPALKSESTPTKKSKPIKSRPSPPK</sequence>
<proteinExistence type="predicted"/>
<evidence type="ECO:0000256" key="1">
    <source>
        <dbReference type="SAM" id="MobiDB-lite"/>
    </source>
</evidence>
<organism evidence="2">
    <name type="scientific">freshwater metagenome</name>
    <dbReference type="NCBI Taxonomy" id="449393"/>
    <lineage>
        <taxon>unclassified sequences</taxon>
        <taxon>metagenomes</taxon>
        <taxon>ecological metagenomes</taxon>
    </lineage>
</organism>
<accession>A0A6J7HL44</accession>
<gene>
    <name evidence="2" type="ORF">UFOPK3684_00376</name>
</gene>
<reference evidence="2" key="1">
    <citation type="submission" date="2020-05" db="EMBL/GenBank/DDBJ databases">
        <authorList>
            <person name="Chiriac C."/>
            <person name="Salcher M."/>
            <person name="Ghai R."/>
            <person name="Kavagutti S V."/>
        </authorList>
    </citation>
    <scope>NUCLEOTIDE SEQUENCE</scope>
</reference>